<dbReference type="PRINTS" id="PR00410">
    <property type="entry name" value="PHEHYDRXLASE"/>
</dbReference>
<dbReference type="PANTHER" id="PTHR47354">
    <property type="entry name" value="NADH OXIDOREDUCTASE HCR"/>
    <property type="match status" value="1"/>
</dbReference>
<dbReference type="Pfam" id="PF00970">
    <property type="entry name" value="FAD_binding_6"/>
    <property type="match status" value="1"/>
</dbReference>
<dbReference type="SUPFAM" id="SSF47384">
    <property type="entry name" value="Homodimeric domain of signal transducing histidine kinase"/>
    <property type="match status" value="1"/>
</dbReference>
<dbReference type="InterPro" id="IPR036097">
    <property type="entry name" value="HisK_dim/P_sf"/>
</dbReference>
<dbReference type="CDD" id="cd00322">
    <property type="entry name" value="FNR_like"/>
    <property type="match status" value="1"/>
</dbReference>
<dbReference type="SUPFAM" id="SSF55785">
    <property type="entry name" value="PYP-like sensor domain (PAS domain)"/>
    <property type="match status" value="1"/>
</dbReference>
<dbReference type="InterPro" id="IPR001433">
    <property type="entry name" value="OxRdtase_FAD/NAD-bd"/>
</dbReference>
<dbReference type="Pfam" id="PF00175">
    <property type="entry name" value="NAD_binding_1"/>
    <property type="match status" value="1"/>
</dbReference>
<protein>
    <submittedName>
        <fullName evidence="3">EAL/GGDEF/PAS domain protein</fullName>
    </submittedName>
</protein>
<dbReference type="AlphaFoldDB" id="A0A0G1X9N0"/>
<dbReference type="PROSITE" id="PS50112">
    <property type="entry name" value="PAS"/>
    <property type="match status" value="1"/>
</dbReference>
<evidence type="ECO:0000313" key="4">
    <source>
        <dbReference type="Proteomes" id="UP000034185"/>
    </source>
</evidence>
<dbReference type="InterPro" id="IPR017938">
    <property type="entry name" value="Riboflavin_synthase-like_b-brl"/>
</dbReference>
<feature type="domain" description="FAD-binding FR-type" evidence="2">
    <location>
        <begin position="22"/>
        <end position="124"/>
    </location>
</feature>
<dbReference type="InterPro" id="IPR008333">
    <property type="entry name" value="Cbr1-like_FAD-bd_dom"/>
</dbReference>
<gene>
    <name evidence="3" type="ORF">UY70_C0009G0017</name>
</gene>
<dbReference type="InterPro" id="IPR050415">
    <property type="entry name" value="MRET"/>
</dbReference>
<feature type="domain" description="PAS" evidence="1">
    <location>
        <begin position="280"/>
        <end position="319"/>
    </location>
</feature>
<dbReference type="GO" id="GO:0000155">
    <property type="term" value="F:phosphorelay sensor kinase activity"/>
    <property type="evidence" value="ECO:0007669"/>
    <property type="project" value="InterPro"/>
</dbReference>
<dbReference type="InterPro" id="IPR003661">
    <property type="entry name" value="HisK_dim/P_dom"/>
</dbReference>
<dbReference type="Gene3D" id="1.10.287.130">
    <property type="match status" value="1"/>
</dbReference>
<dbReference type="EMBL" id="LCRA01000009">
    <property type="protein sequence ID" value="KKW27691.1"/>
    <property type="molecule type" value="Genomic_DNA"/>
</dbReference>
<dbReference type="NCBIfam" id="TIGR00229">
    <property type="entry name" value="sensory_box"/>
    <property type="match status" value="1"/>
</dbReference>
<dbReference type="PROSITE" id="PS51384">
    <property type="entry name" value="FAD_FR"/>
    <property type="match status" value="1"/>
</dbReference>
<sequence>MDAVQDETTTPSFNKLPNLEKEPRLHVRVVSNAAVAGDVILLTLARPQEFTFVPGQYVWLVLPDRAKKQRIIDRRAYSISSGTNNENVELLIRLTGSDYLKDVAKLTAGDAVDIIGPMGSAFIAPEQGAVLIAGGTGAAPFLSILRSGANGTFSFISYESKERPLYCKAELEEHARQHREDTVRCKEDSPQQSDFDDIVNKNDSRQIFIAGPQGFVDTVTEILLKLGVSSGRMRYEALYPLLGASRELVGSLEKLVAQSYDIISKPIPEISQLGDLFLMAVRQTTNHVTITDPNGRILFANKAAEDTTGYTLEEMRGQTSRLWGGLMPPLLYRTLWGKKDVPGQKSFYAVLNRRRDGLLYVARARISPILVKESLVAYVATEEDITDLVELDKAKSDFISIASHQLRTPITSMLWLRTVGR</sequence>
<evidence type="ECO:0000313" key="3">
    <source>
        <dbReference type="EMBL" id="KKW27691.1"/>
    </source>
</evidence>
<evidence type="ECO:0000259" key="2">
    <source>
        <dbReference type="PROSITE" id="PS51384"/>
    </source>
</evidence>
<dbReference type="CDD" id="cd00130">
    <property type="entry name" value="PAS"/>
    <property type="match status" value="1"/>
</dbReference>
<organism evidence="3 4">
    <name type="scientific">Candidatus Kaiserbacteria bacterium GW2011_GWB1_52_6</name>
    <dbReference type="NCBI Taxonomy" id="1618674"/>
    <lineage>
        <taxon>Bacteria</taxon>
        <taxon>Candidatus Kaiseribacteriota</taxon>
    </lineage>
</organism>
<dbReference type="SUPFAM" id="SSF63380">
    <property type="entry name" value="Riboflavin synthase domain-like"/>
    <property type="match status" value="1"/>
</dbReference>
<dbReference type="Pfam" id="PF13426">
    <property type="entry name" value="PAS_9"/>
    <property type="match status" value="1"/>
</dbReference>
<dbReference type="SMART" id="SM00091">
    <property type="entry name" value="PAS"/>
    <property type="match status" value="1"/>
</dbReference>
<dbReference type="Proteomes" id="UP000034185">
    <property type="component" value="Unassembled WGS sequence"/>
</dbReference>
<dbReference type="PANTHER" id="PTHR47354:SF5">
    <property type="entry name" value="PROTEIN RFBI"/>
    <property type="match status" value="1"/>
</dbReference>
<dbReference type="Gene3D" id="3.40.50.80">
    <property type="entry name" value="Nucleotide-binding domain of ferredoxin-NADP reductase (FNR) module"/>
    <property type="match status" value="1"/>
</dbReference>
<dbReference type="InterPro" id="IPR039261">
    <property type="entry name" value="FNR_nucleotide-bd"/>
</dbReference>
<dbReference type="GO" id="GO:0016491">
    <property type="term" value="F:oxidoreductase activity"/>
    <property type="evidence" value="ECO:0007669"/>
    <property type="project" value="InterPro"/>
</dbReference>
<name>A0A0G1X9N0_9BACT</name>
<reference evidence="3 4" key="1">
    <citation type="journal article" date="2015" name="Nature">
        <title>rRNA introns, odd ribosomes, and small enigmatic genomes across a large radiation of phyla.</title>
        <authorList>
            <person name="Brown C.T."/>
            <person name="Hug L.A."/>
            <person name="Thomas B.C."/>
            <person name="Sharon I."/>
            <person name="Castelle C.J."/>
            <person name="Singh A."/>
            <person name="Wilkins M.J."/>
            <person name="Williams K.H."/>
            <person name="Banfield J.F."/>
        </authorList>
    </citation>
    <scope>NUCLEOTIDE SEQUENCE [LARGE SCALE GENOMIC DNA]</scope>
</reference>
<dbReference type="CDD" id="cd00082">
    <property type="entry name" value="HisKA"/>
    <property type="match status" value="1"/>
</dbReference>
<dbReference type="Gene3D" id="2.40.30.10">
    <property type="entry name" value="Translation factors"/>
    <property type="match status" value="1"/>
</dbReference>
<accession>A0A0G1X9N0</accession>
<dbReference type="Gene3D" id="3.30.450.20">
    <property type="entry name" value="PAS domain"/>
    <property type="match status" value="1"/>
</dbReference>
<dbReference type="SUPFAM" id="SSF52343">
    <property type="entry name" value="Ferredoxin reductase-like, C-terminal NADP-linked domain"/>
    <property type="match status" value="1"/>
</dbReference>
<dbReference type="InterPro" id="IPR035965">
    <property type="entry name" value="PAS-like_dom_sf"/>
</dbReference>
<dbReference type="InterPro" id="IPR017927">
    <property type="entry name" value="FAD-bd_FR_type"/>
</dbReference>
<dbReference type="InterPro" id="IPR000014">
    <property type="entry name" value="PAS"/>
</dbReference>
<evidence type="ECO:0000259" key="1">
    <source>
        <dbReference type="PROSITE" id="PS50112"/>
    </source>
</evidence>
<proteinExistence type="predicted"/>
<comment type="caution">
    <text evidence="3">The sequence shown here is derived from an EMBL/GenBank/DDBJ whole genome shotgun (WGS) entry which is preliminary data.</text>
</comment>